<dbReference type="eggNOG" id="COG3751">
    <property type="taxonomic scope" value="Bacteria"/>
</dbReference>
<dbReference type="RefSeq" id="WP_006969015.1">
    <property type="nucleotide sequence ID" value="NZ_ABCS01000001.1"/>
</dbReference>
<sequence>MASSTPRSSAVRVLDDFLDEGTWTALWSDFQFMDLHPVTRTSGAWKLDDGVPLGGEAAVIGRGAGAAGPALAEGEFDPDAPALDALLEAVLAQLHAAPELVEGLIDEGWDRVSGRPYVYPRGTGLSWHVDDHELYAGAFIYYAHPRWDVHWGGELLLAELPADEALDELPIMAYRFATEAYSAALLERGCGRFIMPKPNRLVLLGGAPHMVAPVRAAAGQQVRASVSGFFLRPDASAADQA</sequence>
<dbReference type="OrthoDB" id="9783171at2"/>
<evidence type="ECO:0000313" key="2">
    <source>
        <dbReference type="EMBL" id="EDM81840.1"/>
    </source>
</evidence>
<dbReference type="Pfam" id="PF13640">
    <property type="entry name" value="2OG-FeII_Oxy_3"/>
    <property type="match status" value="1"/>
</dbReference>
<feature type="domain" description="Prolyl 4-hydroxylase alpha subunit Fe(2+) 2OG dioxygenase" evidence="1">
    <location>
        <begin position="118"/>
        <end position="230"/>
    </location>
</feature>
<dbReference type="AlphaFoldDB" id="A6FX16"/>
<keyword evidence="3" id="KW-1185">Reference proteome</keyword>
<dbReference type="Gene3D" id="2.60.120.620">
    <property type="entry name" value="q2cbj1_9rhob like domain"/>
    <property type="match status" value="1"/>
</dbReference>
<dbReference type="STRING" id="391625.PPSIR1_05218"/>
<protein>
    <recommendedName>
        <fullName evidence="1">Prolyl 4-hydroxylase alpha subunit Fe(2+) 2OG dioxygenase domain-containing protein</fullName>
    </recommendedName>
</protein>
<comment type="caution">
    <text evidence="2">The sequence shown here is derived from an EMBL/GenBank/DDBJ whole genome shotgun (WGS) entry which is preliminary data.</text>
</comment>
<reference evidence="2 3" key="1">
    <citation type="submission" date="2007-06" db="EMBL/GenBank/DDBJ databases">
        <authorList>
            <person name="Shimkets L."/>
            <person name="Ferriera S."/>
            <person name="Johnson J."/>
            <person name="Kravitz S."/>
            <person name="Beeson K."/>
            <person name="Sutton G."/>
            <person name="Rogers Y.-H."/>
            <person name="Friedman R."/>
            <person name="Frazier M."/>
            <person name="Venter J.C."/>
        </authorList>
    </citation>
    <scope>NUCLEOTIDE SEQUENCE [LARGE SCALE GENOMIC DNA]</scope>
    <source>
        <strain evidence="2 3">SIR-1</strain>
    </source>
</reference>
<evidence type="ECO:0000259" key="1">
    <source>
        <dbReference type="Pfam" id="PF13640"/>
    </source>
</evidence>
<dbReference type="Proteomes" id="UP000005801">
    <property type="component" value="Unassembled WGS sequence"/>
</dbReference>
<proteinExistence type="predicted"/>
<organism evidence="2 3">
    <name type="scientific">Plesiocystis pacifica SIR-1</name>
    <dbReference type="NCBI Taxonomy" id="391625"/>
    <lineage>
        <taxon>Bacteria</taxon>
        <taxon>Pseudomonadati</taxon>
        <taxon>Myxococcota</taxon>
        <taxon>Polyangia</taxon>
        <taxon>Nannocystales</taxon>
        <taxon>Nannocystaceae</taxon>
        <taxon>Plesiocystis</taxon>
    </lineage>
</organism>
<gene>
    <name evidence="2" type="ORF">PPSIR1_05218</name>
</gene>
<dbReference type="InterPro" id="IPR044862">
    <property type="entry name" value="Pro_4_hyd_alph_FE2OG_OXY"/>
</dbReference>
<evidence type="ECO:0000313" key="3">
    <source>
        <dbReference type="Proteomes" id="UP000005801"/>
    </source>
</evidence>
<dbReference type="EMBL" id="ABCS01000001">
    <property type="protein sequence ID" value="EDM81840.1"/>
    <property type="molecule type" value="Genomic_DNA"/>
</dbReference>
<accession>A6FX16</accession>
<name>A6FX16_9BACT</name>